<evidence type="ECO:0000256" key="4">
    <source>
        <dbReference type="SAM" id="Phobius"/>
    </source>
</evidence>
<evidence type="ECO:0000256" key="3">
    <source>
        <dbReference type="ARBA" id="ARBA00022691"/>
    </source>
</evidence>
<name>A0A0F9I2U7_9ZZZZ</name>
<keyword evidence="4" id="KW-1133">Transmembrane helix</keyword>
<gene>
    <name evidence="5" type="ORF">LCGC14_1927320</name>
</gene>
<dbReference type="EMBL" id="LAZR01020640">
    <property type="protein sequence ID" value="KKL88175.1"/>
    <property type="molecule type" value="Genomic_DNA"/>
</dbReference>
<dbReference type="InterPro" id="IPR029063">
    <property type="entry name" value="SAM-dependent_MTases_sf"/>
</dbReference>
<evidence type="ECO:0000256" key="1">
    <source>
        <dbReference type="ARBA" id="ARBA00022603"/>
    </source>
</evidence>
<dbReference type="Pfam" id="PF00145">
    <property type="entry name" value="DNA_methylase"/>
    <property type="match status" value="1"/>
</dbReference>
<keyword evidence="4" id="KW-0812">Transmembrane</keyword>
<dbReference type="InterPro" id="IPR001525">
    <property type="entry name" value="C5_MeTfrase"/>
</dbReference>
<accession>A0A0F9I2U7</accession>
<reference evidence="5" key="1">
    <citation type="journal article" date="2015" name="Nature">
        <title>Complex archaea that bridge the gap between prokaryotes and eukaryotes.</title>
        <authorList>
            <person name="Spang A."/>
            <person name="Saw J.H."/>
            <person name="Jorgensen S.L."/>
            <person name="Zaremba-Niedzwiedzka K."/>
            <person name="Martijn J."/>
            <person name="Lind A.E."/>
            <person name="van Eijk R."/>
            <person name="Schleper C."/>
            <person name="Guy L."/>
            <person name="Ettema T.J."/>
        </authorList>
    </citation>
    <scope>NUCLEOTIDE SEQUENCE</scope>
</reference>
<evidence type="ECO:0000313" key="5">
    <source>
        <dbReference type="EMBL" id="KKL88175.1"/>
    </source>
</evidence>
<dbReference type="InterPro" id="IPR031303">
    <property type="entry name" value="C5_meth_CS"/>
</dbReference>
<keyword evidence="2" id="KW-0808">Transferase</keyword>
<organism evidence="5">
    <name type="scientific">marine sediment metagenome</name>
    <dbReference type="NCBI Taxonomy" id="412755"/>
    <lineage>
        <taxon>unclassified sequences</taxon>
        <taxon>metagenomes</taxon>
        <taxon>ecological metagenomes</taxon>
    </lineage>
</organism>
<protein>
    <recommendedName>
        <fullName evidence="6">DNA (cytosine-5-)-methyltransferase</fullName>
    </recommendedName>
</protein>
<dbReference type="AlphaFoldDB" id="A0A0F9I2U7"/>
<dbReference type="GO" id="GO:0008168">
    <property type="term" value="F:methyltransferase activity"/>
    <property type="evidence" value="ECO:0007669"/>
    <property type="project" value="UniProtKB-KW"/>
</dbReference>
<keyword evidence="1" id="KW-0489">Methyltransferase</keyword>
<dbReference type="SUPFAM" id="SSF53335">
    <property type="entry name" value="S-adenosyl-L-methionine-dependent methyltransferases"/>
    <property type="match status" value="1"/>
</dbReference>
<comment type="caution">
    <text evidence="5">The sequence shown here is derived from an EMBL/GenBank/DDBJ whole genome shotgun (WGS) entry which is preliminary data.</text>
</comment>
<evidence type="ECO:0000256" key="2">
    <source>
        <dbReference type="ARBA" id="ARBA00022679"/>
    </source>
</evidence>
<evidence type="ECO:0008006" key="6">
    <source>
        <dbReference type="Google" id="ProtNLM"/>
    </source>
</evidence>
<dbReference type="Gene3D" id="3.90.120.10">
    <property type="entry name" value="DNA Methylase, subunit A, domain 2"/>
    <property type="match status" value="1"/>
</dbReference>
<dbReference type="GO" id="GO:0032259">
    <property type="term" value="P:methylation"/>
    <property type="evidence" value="ECO:0007669"/>
    <property type="project" value="UniProtKB-KW"/>
</dbReference>
<proteinExistence type="predicted"/>
<keyword evidence="3" id="KW-0949">S-adenosyl-L-methionine</keyword>
<feature type="transmembrane region" description="Helical" evidence="4">
    <location>
        <begin position="12"/>
        <end position="32"/>
    </location>
</feature>
<keyword evidence="4" id="KW-0472">Membrane</keyword>
<feature type="non-terminal residue" evidence="5">
    <location>
        <position position="241"/>
    </location>
</feature>
<sequence>MKLANFLKNRKITIIAYSPAILLIILFILTKFEIISDGFLPDLIQISAIIIALLVPSVSKEREATKEKKKLNKIYQESFNNLGELCMLCIERKQQITEYDVAIFQLSRKIKKYSDELLNLSITYNEGASNSIVSKSESIVIENIKRKGMYRRLSIRERACLQGFPITYQFYANSYSNKLKMIGNAIPPILTYYIASSMLEIQPEKIASPDKAAYSHPLPSEMPPVTLSKKTKSKYSWNRKF</sequence>
<feature type="transmembrane region" description="Helical" evidence="4">
    <location>
        <begin position="38"/>
        <end position="59"/>
    </location>
</feature>
<dbReference type="PROSITE" id="PS00095">
    <property type="entry name" value="C5_MTASE_2"/>
    <property type="match status" value="1"/>
</dbReference>